<dbReference type="InterPro" id="IPR000864">
    <property type="entry name" value="Prot_inh_pot1"/>
</dbReference>
<reference evidence="4 5" key="1">
    <citation type="journal article" date="2013" name="Front. Plant Sci.">
        <title>The Reference Genome of the Halophytic Plant Eutrema salsugineum.</title>
        <authorList>
            <person name="Yang R."/>
            <person name="Jarvis D.E."/>
            <person name="Chen H."/>
            <person name="Beilstein M.A."/>
            <person name="Grimwood J."/>
            <person name="Jenkins J."/>
            <person name="Shu S."/>
            <person name="Prochnik S."/>
            <person name="Xin M."/>
            <person name="Ma C."/>
            <person name="Schmutz J."/>
            <person name="Wing R.A."/>
            <person name="Mitchell-Olds T."/>
            <person name="Schumaker K.S."/>
            <person name="Wang X."/>
        </authorList>
    </citation>
    <scope>NUCLEOTIDE SEQUENCE [LARGE SCALE GENOMIC DNA]</scope>
</reference>
<dbReference type="GO" id="GO:0004867">
    <property type="term" value="F:serine-type endopeptidase inhibitor activity"/>
    <property type="evidence" value="ECO:0007669"/>
    <property type="project" value="UniProtKB-KW"/>
</dbReference>
<feature type="non-terminal residue" evidence="4">
    <location>
        <position position="1"/>
    </location>
</feature>
<dbReference type="KEGG" id="eus:EUTSA_v10011021mg"/>
<dbReference type="Proteomes" id="UP000030689">
    <property type="component" value="Unassembled WGS sequence"/>
</dbReference>
<dbReference type="Gramene" id="ESQ45524">
    <property type="protein sequence ID" value="ESQ45524"/>
    <property type="gene ID" value="EUTSA_v10011021mg"/>
</dbReference>
<name>V4LP29_EUTSA</name>
<gene>
    <name evidence="4" type="ORF">EUTSA_v10011021mg</name>
</gene>
<keyword evidence="2" id="KW-0646">Protease inhibitor</keyword>
<keyword evidence="3" id="KW-0722">Serine protease inhibitor</keyword>
<dbReference type="GO" id="GO:0009611">
    <property type="term" value="P:response to wounding"/>
    <property type="evidence" value="ECO:0007669"/>
    <property type="project" value="InterPro"/>
</dbReference>
<dbReference type="EMBL" id="KI517435">
    <property type="protein sequence ID" value="ESQ45524.1"/>
    <property type="molecule type" value="Genomic_DNA"/>
</dbReference>
<evidence type="ECO:0000256" key="2">
    <source>
        <dbReference type="ARBA" id="ARBA00022690"/>
    </source>
</evidence>
<protein>
    <submittedName>
        <fullName evidence="4">Uncharacterized protein</fullName>
    </submittedName>
</protein>
<dbReference type="AlphaFoldDB" id="V4LP29"/>
<evidence type="ECO:0000313" key="5">
    <source>
        <dbReference type="Proteomes" id="UP000030689"/>
    </source>
</evidence>
<organism evidence="4 5">
    <name type="scientific">Eutrema salsugineum</name>
    <name type="common">Saltwater cress</name>
    <name type="synonym">Sisymbrium salsugineum</name>
    <dbReference type="NCBI Taxonomy" id="72664"/>
    <lineage>
        <taxon>Eukaryota</taxon>
        <taxon>Viridiplantae</taxon>
        <taxon>Streptophyta</taxon>
        <taxon>Embryophyta</taxon>
        <taxon>Tracheophyta</taxon>
        <taxon>Spermatophyta</taxon>
        <taxon>Magnoliopsida</taxon>
        <taxon>eudicotyledons</taxon>
        <taxon>Gunneridae</taxon>
        <taxon>Pentapetalae</taxon>
        <taxon>rosids</taxon>
        <taxon>malvids</taxon>
        <taxon>Brassicales</taxon>
        <taxon>Brassicaceae</taxon>
        <taxon>Eutremeae</taxon>
        <taxon>Eutrema</taxon>
    </lineage>
</organism>
<dbReference type="InterPro" id="IPR036354">
    <property type="entry name" value="Prot_inh_pot1_sf"/>
</dbReference>
<sequence length="92" mass="10168">KKIVKINGNCPVIRLQCEYCDCSGISCQSRFLGLKVEWPELKGVSGPEAKRKIEGDNPHVNYWSVNCCNRVLLRVPVGNCLNGPVVNSPRIG</sequence>
<dbReference type="Pfam" id="PF00280">
    <property type="entry name" value="potato_inhibit"/>
    <property type="match status" value="1"/>
</dbReference>
<comment type="similarity">
    <text evidence="1">Belongs to the protease inhibitor I13 (potato type I serine protease inhibitor) family.</text>
</comment>
<keyword evidence="5" id="KW-1185">Reference proteome</keyword>
<evidence type="ECO:0000256" key="3">
    <source>
        <dbReference type="ARBA" id="ARBA00022900"/>
    </source>
</evidence>
<dbReference type="SUPFAM" id="SSF54654">
    <property type="entry name" value="CI-2 family of serine protease inhibitors"/>
    <property type="match status" value="1"/>
</dbReference>
<evidence type="ECO:0000313" key="4">
    <source>
        <dbReference type="EMBL" id="ESQ45524.1"/>
    </source>
</evidence>
<dbReference type="Gene3D" id="3.30.10.10">
    <property type="entry name" value="Trypsin Inhibitor V, subunit A"/>
    <property type="match status" value="1"/>
</dbReference>
<accession>V4LP29</accession>
<evidence type="ECO:0000256" key="1">
    <source>
        <dbReference type="ARBA" id="ARBA00008210"/>
    </source>
</evidence>
<proteinExistence type="inferred from homology"/>